<keyword evidence="4 5" id="KW-0472">Membrane</keyword>
<evidence type="ECO:0000256" key="2">
    <source>
        <dbReference type="ARBA" id="ARBA00022692"/>
    </source>
</evidence>
<evidence type="ECO:0000313" key="7">
    <source>
        <dbReference type="EMBL" id="HFK20854.1"/>
    </source>
</evidence>
<accession>A0A7C3IXX9</accession>
<dbReference type="InterPro" id="IPR013525">
    <property type="entry name" value="ABC2_TM"/>
</dbReference>
<reference evidence="7" key="1">
    <citation type="journal article" date="2020" name="mSystems">
        <title>Genome- and Community-Level Interaction Insights into Carbon Utilization and Element Cycling Functions of Hydrothermarchaeota in Hydrothermal Sediment.</title>
        <authorList>
            <person name="Zhou Z."/>
            <person name="Liu Y."/>
            <person name="Xu W."/>
            <person name="Pan J."/>
            <person name="Luo Z.H."/>
            <person name="Li M."/>
        </authorList>
    </citation>
    <scope>NUCLEOTIDE SEQUENCE [LARGE SCALE GENOMIC DNA]</scope>
    <source>
        <strain evidence="7">SpSt-468</strain>
    </source>
</reference>
<comment type="caution">
    <text evidence="7">The sequence shown here is derived from an EMBL/GenBank/DDBJ whole genome shotgun (WGS) entry which is preliminary data.</text>
</comment>
<sequence length="256" mass="27503">MSMINLNGIYIIWLREMKTFIRAKSRVVGMLMMPILLLGFLGSGFGGAMLPGIPEGVGYLQYLVPGMVGLTMIFTSMFAGMSVLWDRQFGFLKEIMVTPVSRVSIVIGRILGGTTTAVIQGIGILVISLFLGFNVSSAPGFIISIAFMALISVAFIGMGLAIASKLKDMQGFGLIMNFLIFPLLFLSGAIFPVNNLPAVVSYIAYLNPLTYGIDGMRASLIGVSSMPIAIDILALFAFCVIMVFAGAYLFEKSESV</sequence>
<evidence type="ECO:0000256" key="1">
    <source>
        <dbReference type="ARBA" id="ARBA00004141"/>
    </source>
</evidence>
<dbReference type="InterPro" id="IPR005942">
    <property type="entry name" value="Daunbcin-R_ABC-transpt"/>
</dbReference>
<evidence type="ECO:0000256" key="4">
    <source>
        <dbReference type="ARBA" id="ARBA00023136"/>
    </source>
</evidence>
<dbReference type="PROSITE" id="PS51012">
    <property type="entry name" value="ABC_TM2"/>
    <property type="match status" value="1"/>
</dbReference>
<proteinExistence type="predicted"/>
<keyword evidence="2 5" id="KW-0812">Transmembrane</keyword>
<evidence type="ECO:0000256" key="5">
    <source>
        <dbReference type="SAM" id="Phobius"/>
    </source>
</evidence>
<dbReference type="NCBIfam" id="TIGR01247">
    <property type="entry name" value="drrB"/>
    <property type="match status" value="1"/>
</dbReference>
<dbReference type="EMBL" id="DSTX01000011">
    <property type="protein sequence ID" value="HFK20854.1"/>
    <property type="molecule type" value="Genomic_DNA"/>
</dbReference>
<name>A0A7C3IXX9_9CREN</name>
<protein>
    <submittedName>
        <fullName evidence="7">Multidrug ABC transporter permease</fullName>
    </submittedName>
</protein>
<dbReference type="GO" id="GO:0140359">
    <property type="term" value="F:ABC-type transporter activity"/>
    <property type="evidence" value="ECO:0007669"/>
    <property type="project" value="InterPro"/>
</dbReference>
<dbReference type="InterPro" id="IPR051784">
    <property type="entry name" value="Nod_factor_ABC_transporter"/>
</dbReference>
<dbReference type="PIRSF" id="PIRSF006648">
    <property type="entry name" value="DrrB"/>
    <property type="match status" value="1"/>
</dbReference>
<feature type="transmembrane region" description="Helical" evidence="5">
    <location>
        <begin position="228"/>
        <end position="250"/>
    </location>
</feature>
<dbReference type="GO" id="GO:0043190">
    <property type="term" value="C:ATP-binding cassette (ABC) transporter complex"/>
    <property type="evidence" value="ECO:0007669"/>
    <property type="project" value="InterPro"/>
</dbReference>
<feature type="domain" description="ABC transmembrane type-2" evidence="6">
    <location>
        <begin position="25"/>
        <end position="253"/>
    </location>
</feature>
<feature type="transmembrane region" description="Helical" evidence="5">
    <location>
        <begin position="174"/>
        <end position="193"/>
    </location>
</feature>
<keyword evidence="3 5" id="KW-1133">Transmembrane helix</keyword>
<dbReference type="PANTHER" id="PTHR43229">
    <property type="entry name" value="NODULATION PROTEIN J"/>
    <property type="match status" value="1"/>
</dbReference>
<dbReference type="Pfam" id="PF01061">
    <property type="entry name" value="ABC2_membrane"/>
    <property type="match status" value="1"/>
</dbReference>
<gene>
    <name evidence="7" type="ORF">ENS19_06160</name>
</gene>
<feature type="transmembrane region" description="Helical" evidence="5">
    <location>
        <begin position="62"/>
        <end position="85"/>
    </location>
</feature>
<dbReference type="InterPro" id="IPR047817">
    <property type="entry name" value="ABC2_TM_bact-type"/>
</dbReference>
<organism evidence="7">
    <name type="scientific">Candidatus Methanomethylicus mesodigestus</name>
    <dbReference type="NCBI Taxonomy" id="1867258"/>
    <lineage>
        <taxon>Archaea</taxon>
        <taxon>Thermoproteota</taxon>
        <taxon>Methanosuratincolia</taxon>
        <taxon>Candidatus Methanomethylicales</taxon>
        <taxon>Candidatus Methanomethylicaceae</taxon>
        <taxon>Candidatus Methanomethylicus</taxon>
    </lineage>
</organism>
<evidence type="ECO:0000259" key="6">
    <source>
        <dbReference type="PROSITE" id="PS51012"/>
    </source>
</evidence>
<dbReference type="InterPro" id="IPR000412">
    <property type="entry name" value="ABC_2_transport"/>
</dbReference>
<dbReference type="PRINTS" id="PR00164">
    <property type="entry name" value="ABC2TRNSPORT"/>
</dbReference>
<feature type="transmembrane region" description="Helical" evidence="5">
    <location>
        <begin position="139"/>
        <end position="162"/>
    </location>
</feature>
<feature type="transmembrane region" description="Helical" evidence="5">
    <location>
        <begin position="27"/>
        <end position="50"/>
    </location>
</feature>
<dbReference type="AlphaFoldDB" id="A0A7C3IXX9"/>
<comment type="subcellular location">
    <subcellularLocation>
        <location evidence="1">Membrane</location>
        <topology evidence="1">Multi-pass membrane protein</topology>
    </subcellularLocation>
</comment>
<dbReference type="PANTHER" id="PTHR43229:SF2">
    <property type="entry name" value="NODULATION PROTEIN J"/>
    <property type="match status" value="1"/>
</dbReference>
<feature type="transmembrane region" description="Helical" evidence="5">
    <location>
        <begin position="106"/>
        <end position="133"/>
    </location>
</feature>
<evidence type="ECO:0000256" key="3">
    <source>
        <dbReference type="ARBA" id="ARBA00022989"/>
    </source>
</evidence>